<dbReference type="InterPro" id="IPR018060">
    <property type="entry name" value="HTH_AraC"/>
</dbReference>
<feature type="domain" description="HTH araC/xylS-type" evidence="4">
    <location>
        <begin position="177"/>
        <end position="277"/>
    </location>
</feature>
<name>A0A316H601_9SPHI</name>
<dbReference type="SUPFAM" id="SSF51215">
    <property type="entry name" value="Regulatory protein AraC"/>
    <property type="match status" value="1"/>
</dbReference>
<dbReference type="Pfam" id="PF02311">
    <property type="entry name" value="AraC_binding"/>
    <property type="match status" value="1"/>
</dbReference>
<dbReference type="InterPro" id="IPR037923">
    <property type="entry name" value="HTH-like"/>
</dbReference>
<dbReference type="SMART" id="SM00342">
    <property type="entry name" value="HTH_ARAC"/>
    <property type="match status" value="1"/>
</dbReference>
<dbReference type="Pfam" id="PF12833">
    <property type="entry name" value="HTH_18"/>
    <property type="match status" value="1"/>
</dbReference>
<gene>
    <name evidence="5" type="ORF">LX99_03586</name>
</gene>
<dbReference type="AlphaFoldDB" id="A0A316H601"/>
<dbReference type="Gene3D" id="1.10.10.60">
    <property type="entry name" value="Homeodomain-like"/>
    <property type="match status" value="2"/>
</dbReference>
<organism evidence="5 6">
    <name type="scientific">Mucilaginibacter oryzae</name>
    <dbReference type="NCBI Taxonomy" id="468058"/>
    <lineage>
        <taxon>Bacteria</taxon>
        <taxon>Pseudomonadati</taxon>
        <taxon>Bacteroidota</taxon>
        <taxon>Sphingobacteriia</taxon>
        <taxon>Sphingobacteriales</taxon>
        <taxon>Sphingobacteriaceae</taxon>
        <taxon>Mucilaginibacter</taxon>
    </lineage>
</organism>
<sequence>MVKDNLYQPFEIVLREPLSACPRSEHSHSFFEFIYIVSGSGKQRINKSKFAYRPGHLFLLTPDDSHYFEIEAETQFLFVRFNPLYIKNSKLTGEMAQHLDFLLKNTQQAPGCILKTSEDKAVVKAIMQAIISEKQKTSLYSKPLLKQYVNTIIIIAAHNMALSMPDEVDENTEEKALDILQYIQANIYFPEKLKAEVIADKMSLSETYLGRYFKKHAGETMQQYIINYKLKLIENRLLHSSMRMAEIANELGFNDESHLNRIFKKYRNVNPSEFRKTGIIDNAIIA</sequence>
<evidence type="ECO:0000313" key="5">
    <source>
        <dbReference type="EMBL" id="PWK75853.1"/>
    </source>
</evidence>
<protein>
    <submittedName>
        <fullName evidence="5">AraC-like DNA-binding protein</fullName>
    </submittedName>
</protein>
<evidence type="ECO:0000313" key="6">
    <source>
        <dbReference type="Proteomes" id="UP000245678"/>
    </source>
</evidence>
<dbReference type="PROSITE" id="PS00041">
    <property type="entry name" value="HTH_ARAC_FAMILY_1"/>
    <property type="match status" value="1"/>
</dbReference>
<keyword evidence="1" id="KW-0805">Transcription regulation</keyword>
<evidence type="ECO:0000256" key="1">
    <source>
        <dbReference type="ARBA" id="ARBA00023015"/>
    </source>
</evidence>
<accession>A0A316H601</accession>
<reference evidence="5 6" key="1">
    <citation type="submission" date="2018-05" db="EMBL/GenBank/DDBJ databases">
        <title>Genomic Encyclopedia of Archaeal and Bacterial Type Strains, Phase II (KMG-II): from individual species to whole genera.</title>
        <authorList>
            <person name="Goeker M."/>
        </authorList>
    </citation>
    <scope>NUCLEOTIDE SEQUENCE [LARGE SCALE GENOMIC DNA]</scope>
    <source>
        <strain evidence="5 6">DSM 19975</strain>
    </source>
</reference>
<dbReference type="GO" id="GO:0003700">
    <property type="term" value="F:DNA-binding transcription factor activity"/>
    <property type="evidence" value="ECO:0007669"/>
    <property type="project" value="InterPro"/>
</dbReference>
<evidence type="ECO:0000256" key="2">
    <source>
        <dbReference type="ARBA" id="ARBA00023125"/>
    </source>
</evidence>
<dbReference type="Gene3D" id="2.60.120.10">
    <property type="entry name" value="Jelly Rolls"/>
    <property type="match status" value="1"/>
</dbReference>
<dbReference type="InterPro" id="IPR018062">
    <property type="entry name" value="HTH_AraC-typ_CS"/>
</dbReference>
<dbReference type="EMBL" id="QGHA01000007">
    <property type="protein sequence ID" value="PWK75853.1"/>
    <property type="molecule type" value="Genomic_DNA"/>
</dbReference>
<keyword evidence="3" id="KW-0804">Transcription</keyword>
<dbReference type="PROSITE" id="PS01124">
    <property type="entry name" value="HTH_ARAC_FAMILY_2"/>
    <property type="match status" value="1"/>
</dbReference>
<dbReference type="RefSeq" id="WP_109609091.1">
    <property type="nucleotide sequence ID" value="NZ_QGHA01000007.1"/>
</dbReference>
<dbReference type="InterPro" id="IPR014710">
    <property type="entry name" value="RmlC-like_jellyroll"/>
</dbReference>
<keyword evidence="2 5" id="KW-0238">DNA-binding</keyword>
<keyword evidence="6" id="KW-1185">Reference proteome</keyword>
<dbReference type="Proteomes" id="UP000245678">
    <property type="component" value="Unassembled WGS sequence"/>
</dbReference>
<evidence type="ECO:0000256" key="3">
    <source>
        <dbReference type="ARBA" id="ARBA00023163"/>
    </source>
</evidence>
<proteinExistence type="predicted"/>
<evidence type="ECO:0000259" key="4">
    <source>
        <dbReference type="PROSITE" id="PS01124"/>
    </source>
</evidence>
<dbReference type="InterPro" id="IPR003313">
    <property type="entry name" value="AraC-bd"/>
</dbReference>
<dbReference type="PANTHER" id="PTHR43280:SF2">
    <property type="entry name" value="HTH-TYPE TRANSCRIPTIONAL REGULATOR EXSA"/>
    <property type="match status" value="1"/>
</dbReference>
<dbReference type="GO" id="GO:0043565">
    <property type="term" value="F:sequence-specific DNA binding"/>
    <property type="evidence" value="ECO:0007669"/>
    <property type="project" value="InterPro"/>
</dbReference>
<comment type="caution">
    <text evidence="5">The sequence shown here is derived from an EMBL/GenBank/DDBJ whole genome shotgun (WGS) entry which is preliminary data.</text>
</comment>
<dbReference type="PANTHER" id="PTHR43280">
    <property type="entry name" value="ARAC-FAMILY TRANSCRIPTIONAL REGULATOR"/>
    <property type="match status" value="1"/>
</dbReference>
<dbReference type="SUPFAM" id="SSF46689">
    <property type="entry name" value="Homeodomain-like"/>
    <property type="match status" value="1"/>
</dbReference>
<dbReference type="InterPro" id="IPR009057">
    <property type="entry name" value="Homeodomain-like_sf"/>
</dbReference>